<dbReference type="PANTHER" id="PTHR33995">
    <property type="entry name" value="PROTEIN CBG18546"/>
    <property type="match status" value="1"/>
</dbReference>
<evidence type="ECO:0000313" key="2">
    <source>
        <dbReference type="EnsemblMetazoa" id="CLYHEMP020669.1"/>
    </source>
</evidence>
<dbReference type="Proteomes" id="UP000594262">
    <property type="component" value="Unplaced"/>
</dbReference>
<protein>
    <submittedName>
        <fullName evidence="2">Uncharacterized protein</fullName>
    </submittedName>
</protein>
<dbReference type="AlphaFoldDB" id="A0A7M5XE79"/>
<dbReference type="PANTHER" id="PTHR33995:SF7">
    <property type="entry name" value="BURSICON SUBUNIT ALPHA-RELATED"/>
    <property type="match status" value="1"/>
</dbReference>
<feature type="signal peptide" evidence="1">
    <location>
        <begin position="1"/>
        <end position="26"/>
    </location>
</feature>
<evidence type="ECO:0000313" key="3">
    <source>
        <dbReference type="Proteomes" id="UP000594262"/>
    </source>
</evidence>
<organism evidence="2 3">
    <name type="scientific">Clytia hemisphaerica</name>
    <dbReference type="NCBI Taxonomy" id="252671"/>
    <lineage>
        <taxon>Eukaryota</taxon>
        <taxon>Metazoa</taxon>
        <taxon>Cnidaria</taxon>
        <taxon>Hydrozoa</taxon>
        <taxon>Hydroidolina</taxon>
        <taxon>Leptothecata</taxon>
        <taxon>Obeliida</taxon>
        <taxon>Clytiidae</taxon>
        <taxon>Clytia</taxon>
    </lineage>
</organism>
<dbReference type="OrthoDB" id="5977230at2759"/>
<keyword evidence="3" id="KW-1185">Reference proteome</keyword>
<evidence type="ECO:0000256" key="1">
    <source>
        <dbReference type="SAM" id="SignalP"/>
    </source>
</evidence>
<sequence length="332" mass="38861">GKNTKNNNMKTLAATCILCLVVIVEGQGDWKYPSLSSIPDRRISKVLYKVLPLSQRLRLRTSKNYLRLRKLSRRRRIEAGRLRQCKIQSDQIRDKYQKARWIQQPMLYGFTDAEAANFVQRFDDDLTEVVQASCQNQVERIQRKDVLEMYRNMKRTQCYVESKQSENIENNSNNRRKRDLEKFLENDTKSSIDNITNLVNIDTLRHRSRRNTDEQRTIQNTDGSVTRIRRCVRRGAVTRNGFVRMCSLCHAVTVLPENMYPRYINEVICDPRDRGCLTGGGECAEKTLKLPFRKDTQGLGSDQLSEWTTYEQPIRSSCECGVYRDSVFQYFV</sequence>
<feature type="chain" id="PRO_5029721097" evidence="1">
    <location>
        <begin position="27"/>
        <end position="332"/>
    </location>
</feature>
<dbReference type="InterPro" id="IPR029034">
    <property type="entry name" value="Cystine-knot_cytokine"/>
</dbReference>
<dbReference type="EnsemblMetazoa" id="CLYHEMT020669.1">
    <property type="protein sequence ID" value="CLYHEMP020669.1"/>
    <property type="gene ID" value="CLYHEMG020669"/>
</dbReference>
<accession>A0A7M5XE79</accession>
<name>A0A7M5XE79_9CNID</name>
<dbReference type="SUPFAM" id="SSF57501">
    <property type="entry name" value="Cystine-knot cytokines"/>
    <property type="match status" value="1"/>
</dbReference>
<reference evidence="2" key="1">
    <citation type="submission" date="2021-01" db="UniProtKB">
        <authorList>
            <consortium name="EnsemblMetazoa"/>
        </authorList>
    </citation>
    <scope>IDENTIFICATION</scope>
</reference>
<keyword evidence="1" id="KW-0732">Signal</keyword>
<proteinExistence type="predicted"/>